<feature type="signal peptide" evidence="12">
    <location>
        <begin position="1"/>
        <end position="22"/>
    </location>
</feature>
<evidence type="ECO:0000256" key="3">
    <source>
        <dbReference type="ARBA" id="ARBA00022630"/>
    </source>
</evidence>
<dbReference type="PIRSF" id="PIRSF006268">
    <property type="entry name" value="ApbE"/>
    <property type="match status" value="1"/>
</dbReference>
<keyword evidence="14" id="KW-1185">Reference proteome</keyword>
<dbReference type="InterPro" id="IPR024932">
    <property type="entry name" value="ApbE"/>
</dbReference>
<dbReference type="PANTHER" id="PTHR30040:SF2">
    <property type="entry name" value="FAD:PROTEIN FMN TRANSFERASE"/>
    <property type="match status" value="1"/>
</dbReference>
<proteinExistence type="inferred from homology"/>
<dbReference type="EC" id="2.7.1.180" evidence="1 10"/>
<comment type="function">
    <text evidence="12">Flavin transferase that catalyzes the transfer of the FMN moiety of FAD and its covalent binding to the hydroxyl group of a threonine residue in a target flavoprotein.</text>
</comment>
<comment type="cofactor">
    <cofactor evidence="11">
        <name>Mg(2+)</name>
        <dbReference type="ChEBI" id="CHEBI:18420"/>
    </cofactor>
    <cofactor evidence="11">
        <name>Mn(2+)</name>
        <dbReference type="ChEBI" id="CHEBI:29035"/>
    </cofactor>
    <text evidence="11">Magnesium. Can also use manganese.</text>
</comment>
<keyword evidence="3 10" id="KW-0285">Flavoprotein</keyword>
<keyword evidence="12" id="KW-0997">Cell inner membrane</keyword>
<name>A0A840EA98_9BACT</name>
<evidence type="ECO:0000256" key="4">
    <source>
        <dbReference type="ARBA" id="ARBA00022679"/>
    </source>
</evidence>
<reference evidence="13 14" key="1">
    <citation type="submission" date="2020-08" db="EMBL/GenBank/DDBJ databases">
        <title>Genomic Encyclopedia of Type Strains, Phase IV (KMG-IV): sequencing the most valuable type-strain genomes for metagenomic binning, comparative biology and taxonomic classification.</title>
        <authorList>
            <person name="Goeker M."/>
        </authorList>
    </citation>
    <scope>NUCLEOTIDE SEQUENCE [LARGE SCALE GENOMIC DNA]</scope>
    <source>
        <strain evidence="13 14">DSM 105137</strain>
    </source>
</reference>
<evidence type="ECO:0000256" key="9">
    <source>
        <dbReference type="ARBA" id="ARBA00048540"/>
    </source>
</evidence>
<dbReference type="GO" id="GO:0046872">
    <property type="term" value="F:metal ion binding"/>
    <property type="evidence" value="ECO:0007669"/>
    <property type="project" value="UniProtKB-UniRule"/>
</dbReference>
<evidence type="ECO:0000256" key="8">
    <source>
        <dbReference type="ARBA" id="ARBA00031306"/>
    </source>
</evidence>
<comment type="caution">
    <text evidence="13">The sequence shown here is derived from an EMBL/GenBank/DDBJ whole genome shotgun (WGS) entry which is preliminary data.</text>
</comment>
<keyword evidence="7 10" id="KW-0460">Magnesium</keyword>
<dbReference type="SUPFAM" id="SSF143631">
    <property type="entry name" value="ApbE-like"/>
    <property type="match status" value="1"/>
</dbReference>
<comment type="subcellular location">
    <subcellularLocation>
        <location evidence="12">Cell inner membrane</location>
        <topology evidence="12">Lipid-anchor</topology>
        <orientation evidence="12">Periplasmic side</orientation>
    </subcellularLocation>
</comment>
<keyword evidence="4 10" id="KW-0808">Transferase</keyword>
<dbReference type="RefSeq" id="WP_183494971.1">
    <property type="nucleotide sequence ID" value="NZ_JACIFF010000002.1"/>
</dbReference>
<evidence type="ECO:0000256" key="7">
    <source>
        <dbReference type="ARBA" id="ARBA00022842"/>
    </source>
</evidence>
<evidence type="ECO:0000256" key="2">
    <source>
        <dbReference type="ARBA" id="ARBA00016337"/>
    </source>
</evidence>
<dbReference type="Proteomes" id="UP000576209">
    <property type="component" value="Unassembled WGS sequence"/>
</dbReference>
<evidence type="ECO:0000256" key="12">
    <source>
        <dbReference type="RuleBase" id="RU363002"/>
    </source>
</evidence>
<dbReference type="PROSITE" id="PS51257">
    <property type="entry name" value="PROKAR_LIPOPROTEIN"/>
    <property type="match status" value="1"/>
</dbReference>
<gene>
    <name evidence="13" type="ORF">GGR28_001352</name>
</gene>
<sequence>MIHRSCVPALLFLFLLVSGCNALEDDGYLPAHRINGEAMGSYYRITYLGKTIPGLRGSVDSLLEAYNLELSPWVEESTINAFNRSAKGVSLADTKHFLPNLELAAKVVAKTDGAYDPTVAPLVKFWGFGGAEHRQSATVDTVELDSVRAQVGFDKIRFDEGFLHKAKPGVQLDLNASAKGYGVDLISALLTERGSPNHLVDVGGEMRAGGTKNGVPWTVGIRLPEEDADKVSAAGTLPLEKGRAIATSGNYLNYYEVEGEKYSHTINPKTGQVERNRLLSASVLANDCATADAFATVCMVLGPAGAQELIEREEALEGYFLVRGENGELEVVVTSGLEGEE</sequence>
<comment type="catalytic activity">
    <reaction evidence="9 10 12">
        <text>L-threonyl-[protein] + FAD = FMN-L-threonyl-[protein] + AMP + H(+)</text>
        <dbReference type="Rhea" id="RHEA:36847"/>
        <dbReference type="Rhea" id="RHEA-COMP:11060"/>
        <dbReference type="Rhea" id="RHEA-COMP:11061"/>
        <dbReference type="ChEBI" id="CHEBI:15378"/>
        <dbReference type="ChEBI" id="CHEBI:30013"/>
        <dbReference type="ChEBI" id="CHEBI:57692"/>
        <dbReference type="ChEBI" id="CHEBI:74257"/>
        <dbReference type="ChEBI" id="CHEBI:456215"/>
        <dbReference type="EC" id="2.7.1.180"/>
    </reaction>
</comment>
<comment type="similarity">
    <text evidence="10 12">Belongs to the ApbE family.</text>
</comment>
<dbReference type="Pfam" id="PF02424">
    <property type="entry name" value="ApbE"/>
    <property type="match status" value="1"/>
</dbReference>
<keyword evidence="5 10" id="KW-0479">Metal-binding</keyword>
<dbReference type="PANTHER" id="PTHR30040">
    <property type="entry name" value="THIAMINE BIOSYNTHESIS LIPOPROTEIN APBE"/>
    <property type="match status" value="1"/>
</dbReference>
<feature type="binding site" evidence="11">
    <location>
        <position position="292"/>
    </location>
    <ligand>
        <name>Mg(2+)</name>
        <dbReference type="ChEBI" id="CHEBI:18420"/>
    </ligand>
</feature>
<dbReference type="GO" id="GO:0005886">
    <property type="term" value="C:plasma membrane"/>
    <property type="evidence" value="ECO:0007669"/>
    <property type="project" value="UniProtKB-SubCell"/>
</dbReference>
<evidence type="ECO:0000313" key="14">
    <source>
        <dbReference type="Proteomes" id="UP000576209"/>
    </source>
</evidence>
<evidence type="ECO:0000256" key="1">
    <source>
        <dbReference type="ARBA" id="ARBA00011955"/>
    </source>
</evidence>
<evidence type="ECO:0000256" key="5">
    <source>
        <dbReference type="ARBA" id="ARBA00022723"/>
    </source>
</evidence>
<organism evidence="13 14">
    <name type="scientific">Neolewinella aquimaris</name>
    <dbReference type="NCBI Taxonomy" id="1835722"/>
    <lineage>
        <taxon>Bacteria</taxon>
        <taxon>Pseudomonadati</taxon>
        <taxon>Bacteroidota</taxon>
        <taxon>Saprospiria</taxon>
        <taxon>Saprospirales</taxon>
        <taxon>Lewinellaceae</taxon>
        <taxon>Neolewinella</taxon>
    </lineage>
</organism>
<keyword evidence="12 13" id="KW-0449">Lipoprotein</keyword>
<keyword evidence="12" id="KW-0732">Signal</keyword>
<dbReference type="EMBL" id="JACIFF010000002">
    <property type="protein sequence ID" value="MBB4078739.1"/>
    <property type="molecule type" value="Genomic_DNA"/>
</dbReference>
<feature type="binding site" evidence="11">
    <location>
        <position position="176"/>
    </location>
    <ligand>
        <name>Mg(2+)</name>
        <dbReference type="ChEBI" id="CHEBI:18420"/>
    </ligand>
</feature>
<dbReference type="GO" id="GO:0016740">
    <property type="term" value="F:transferase activity"/>
    <property type="evidence" value="ECO:0007669"/>
    <property type="project" value="UniProtKB-UniRule"/>
</dbReference>
<feature type="binding site" evidence="11">
    <location>
        <position position="296"/>
    </location>
    <ligand>
        <name>Mg(2+)</name>
        <dbReference type="ChEBI" id="CHEBI:18420"/>
    </ligand>
</feature>
<evidence type="ECO:0000313" key="13">
    <source>
        <dbReference type="EMBL" id="MBB4078739.1"/>
    </source>
</evidence>
<dbReference type="InterPro" id="IPR003374">
    <property type="entry name" value="ApbE-like_sf"/>
</dbReference>
<accession>A0A840EA98</accession>
<keyword evidence="12" id="KW-1003">Cell membrane</keyword>
<evidence type="ECO:0000256" key="10">
    <source>
        <dbReference type="PIRNR" id="PIRNR006268"/>
    </source>
</evidence>
<evidence type="ECO:0000256" key="11">
    <source>
        <dbReference type="PIRSR" id="PIRSR006268-2"/>
    </source>
</evidence>
<dbReference type="Gene3D" id="3.10.520.10">
    <property type="entry name" value="ApbE-like domains"/>
    <property type="match status" value="1"/>
</dbReference>
<evidence type="ECO:0000256" key="6">
    <source>
        <dbReference type="ARBA" id="ARBA00022827"/>
    </source>
</evidence>
<dbReference type="AlphaFoldDB" id="A0A840EA98"/>
<keyword evidence="12" id="KW-0472">Membrane</keyword>
<feature type="chain" id="PRO_5033095879" description="FAD:protein FMN transferase" evidence="12">
    <location>
        <begin position="23"/>
        <end position="341"/>
    </location>
</feature>
<keyword evidence="6 10" id="KW-0274">FAD</keyword>
<protein>
    <recommendedName>
        <fullName evidence="2 10">FAD:protein FMN transferase</fullName>
        <ecNumber evidence="1 10">2.7.1.180</ecNumber>
    </recommendedName>
    <alternativeName>
        <fullName evidence="8 10">Flavin transferase</fullName>
    </alternativeName>
</protein>